<dbReference type="GO" id="GO:0016787">
    <property type="term" value="F:hydrolase activity"/>
    <property type="evidence" value="ECO:0007669"/>
    <property type="project" value="UniProtKB-KW"/>
</dbReference>
<dbReference type="Proteomes" id="UP000374630">
    <property type="component" value="Unassembled WGS sequence"/>
</dbReference>
<reference evidence="4 5" key="1">
    <citation type="journal article" date="2019" name="Syst. Appl. Microbiol.">
        <title>Characterization of Bifidobacterium species in feaces of the Egyptian fruit bat: Description of B. vespertilionis sp. nov. and B. rousetti sp. nov.</title>
        <authorList>
            <person name="Modesto M."/>
            <person name="Satti M."/>
            <person name="Watanabe K."/>
            <person name="Puglisi E."/>
            <person name="Morelli L."/>
            <person name="Huang C.-H."/>
            <person name="Liou J.-S."/>
            <person name="Miyashita M."/>
            <person name="Tamura T."/>
            <person name="Saito S."/>
            <person name="Mori K."/>
            <person name="Huang L."/>
            <person name="Sciavilla P."/>
            <person name="Sandri C."/>
            <person name="Spiezio C."/>
            <person name="Vitali F."/>
            <person name="Cavalieri D."/>
            <person name="Perpetuini G."/>
            <person name="Tofalo R."/>
            <person name="Bonetti A."/>
            <person name="Arita M."/>
            <person name="Mattarelli P."/>
        </authorList>
    </citation>
    <scope>NUCLEOTIDE SEQUENCE [LARGE SCALE GENOMIC DNA]</scope>
    <source>
        <strain evidence="2 5">RST16</strain>
        <strain evidence="3 4">RST8</strain>
    </source>
</reference>
<protein>
    <submittedName>
        <fullName evidence="3">SGNH/GDSL hydrolase family protein</fullName>
    </submittedName>
</protein>
<dbReference type="Gene3D" id="3.40.50.1110">
    <property type="entry name" value="SGNH hydrolase"/>
    <property type="match status" value="1"/>
</dbReference>
<evidence type="ECO:0000313" key="2">
    <source>
        <dbReference type="EMBL" id="KAA8821377.1"/>
    </source>
</evidence>
<dbReference type="InterPro" id="IPR051532">
    <property type="entry name" value="Ester_Hydrolysis_Enzymes"/>
</dbReference>
<proteinExistence type="predicted"/>
<evidence type="ECO:0000313" key="4">
    <source>
        <dbReference type="Proteomes" id="UP000345527"/>
    </source>
</evidence>
<sequence length="249" mass="26955">MIACGRVRLGNSPQSSSMGVSMAVSDSVRSDSADSAGLAITRIPSSRARIVCIGDSITHGDTGLGFNAPRPWPEQVGEMLGVEVFNCGHNGIEAARYRECPEWELAKSKLPGADLVTFMLGTNDIGHDFVTSPDDVPAHIARYVGLIEEAAALTPHAEVAVLSIIQFALGEPVMSRFGLEGMRRMNVLVDELNPAYRRMCREHGWHFVDFAAAINQHRDLYGNSIHPNQDGYDVMARVLAPRLSALLGA</sequence>
<name>A0A5J5DWX2_9BIFI</name>
<dbReference type="EMBL" id="RZOA01000003">
    <property type="protein sequence ID" value="KAA8824322.1"/>
    <property type="molecule type" value="Genomic_DNA"/>
</dbReference>
<keyword evidence="5" id="KW-1185">Reference proteome</keyword>
<keyword evidence="3" id="KW-0378">Hydrolase</keyword>
<dbReference type="PANTHER" id="PTHR30383:SF29">
    <property type="entry name" value="SGNH HYDROLASE-TYPE ESTERASE DOMAIN-CONTAINING PROTEIN"/>
    <property type="match status" value="1"/>
</dbReference>
<dbReference type="InterPro" id="IPR036514">
    <property type="entry name" value="SGNH_hydro_sf"/>
</dbReference>
<gene>
    <name evidence="3" type="ORF">EM848_02295</name>
    <name evidence="2" type="ORF">EMO90_04275</name>
</gene>
<evidence type="ECO:0000313" key="5">
    <source>
        <dbReference type="Proteomes" id="UP000374630"/>
    </source>
</evidence>
<dbReference type="PANTHER" id="PTHR30383">
    <property type="entry name" value="THIOESTERASE 1/PROTEASE 1/LYSOPHOSPHOLIPASE L1"/>
    <property type="match status" value="1"/>
</dbReference>
<dbReference type="Proteomes" id="UP000345527">
    <property type="component" value="Unassembled WGS sequence"/>
</dbReference>
<dbReference type="SUPFAM" id="SSF52266">
    <property type="entry name" value="SGNH hydrolase"/>
    <property type="match status" value="1"/>
</dbReference>
<feature type="domain" description="SGNH hydrolase-type esterase" evidence="1">
    <location>
        <begin position="52"/>
        <end position="233"/>
    </location>
</feature>
<accession>A0A5J5DWX2</accession>
<dbReference type="AlphaFoldDB" id="A0A5J5DWX2"/>
<dbReference type="EMBL" id="RZNZ01000004">
    <property type="protein sequence ID" value="KAA8821377.1"/>
    <property type="molecule type" value="Genomic_DNA"/>
</dbReference>
<dbReference type="InterPro" id="IPR013830">
    <property type="entry name" value="SGNH_hydro"/>
</dbReference>
<dbReference type="Pfam" id="PF13472">
    <property type="entry name" value="Lipase_GDSL_2"/>
    <property type="match status" value="1"/>
</dbReference>
<evidence type="ECO:0000313" key="3">
    <source>
        <dbReference type="EMBL" id="KAA8824322.1"/>
    </source>
</evidence>
<dbReference type="CDD" id="cd00229">
    <property type="entry name" value="SGNH_hydrolase"/>
    <property type="match status" value="1"/>
</dbReference>
<organism evidence="3 4">
    <name type="scientific">Bifidobacterium vespertilionis</name>
    <dbReference type="NCBI Taxonomy" id="2562524"/>
    <lineage>
        <taxon>Bacteria</taxon>
        <taxon>Bacillati</taxon>
        <taxon>Actinomycetota</taxon>
        <taxon>Actinomycetes</taxon>
        <taxon>Bifidobacteriales</taxon>
        <taxon>Bifidobacteriaceae</taxon>
        <taxon>Bifidobacterium</taxon>
    </lineage>
</organism>
<dbReference type="OrthoDB" id="9786188at2"/>
<comment type="caution">
    <text evidence="3">The sequence shown here is derived from an EMBL/GenBank/DDBJ whole genome shotgun (WGS) entry which is preliminary data.</text>
</comment>
<evidence type="ECO:0000259" key="1">
    <source>
        <dbReference type="Pfam" id="PF13472"/>
    </source>
</evidence>